<dbReference type="InterPro" id="IPR001444">
    <property type="entry name" value="Flag_bb_rod_N"/>
</dbReference>
<comment type="similarity">
    <text evidence="3">Belongs to the flagella basal body rod proteins family.</text>
</comment>
<accession>A0A1I5CFT1</accession>
<reference evidence="9 10" key="1">
    <citation type="submission" date="2016-10" db="EMBL/GenBank/DDBJ databases">
        <authorList>
            <person name="de Groot N.N."/>
        </authorList>
    </citation>
    <scope>NUCLEOTIDE SEQUENCE [LARGE SCALE GENOMIC DNA]</scope>
    <source>
        <strain evidence="9 10">CGMCC 1.9157</strain>
    </source>
</reference>
<dbReference type="OrthoDB" id="7181295at2"/>
<keyword evidence="9" id="KW-0966">Cell projection</keyword>
<dbReference type="STRING" id="655353.SAMN04488056_102212"/>
<evidence type="ECO:0000256" key="6">
    <source>
        <dbReference type="ARBA" id="ARBA00023143"/>
    </source>
</evidence>
<dbReference type="GO" id="GO:0009425">
    <property type="term" value="C:bacterial-type flagellum basal body"/>
    <property type="evidence" value="ECO:0007669"/>
    <property type="project" value="UniProtKB-SubCell"/>
</dbReference>
<dbReference type="InterPro" id="IPR002371">
    <property type="entry name" value="FlgK"/>
</dbReference>
<evidence type="ECO:0000256" key="4">
    <source>
        <dbReference type="ARBA" id="ARBA00016244"/>
    </source>
</evidence>
<dbReference type="Gene3D" id="1.20.120.810">
    <property type="entry name" value="Vinculin, Vh2 four-helix bundle"/>
    <property type="match status" value="1"/>
</dbReference>
<keyword evidence="5" id="KW-0964">Secreted</keyword>
<comment type="subcellular location">
    <subcellularLocation>
        <location evidence="1">Bacterial flagellum basal body</location>
    </subcellularLocation>
    <subcellularLocation>
        <location evidence="2">Secreted</location>
    </subcellularLocation>
</comment>
<keyword evidence="10" id="KW-1185">Reference proteome</keyword>
<feature type="domain" description="Flagellar basal body rod protein N-terminal" evidence="7">
    <location>
        <begin position="9"/>
        <end position="38"/>
    </location>
</feature>
<dbReference type="RefSeq" id="WP_090069431.1">
    <property type="nucleotide sequence ID" value="NZ_FOVR01000002.1"/>
</dbReference>
<evidence type="ECO:0000256" key="5">
    <source>
        <dbReference type="ARBA" id="ARBA00022525"/>
    </source>
</evidence>
<dbReference type="InterPro" id="IPR053927">
    <property type="entry name" value="FlgK_helical"/>
</dbReference>
<dbReference type="PANTHER" id="PTHR30033:SF1">
    <property type="entry name" value="FLAGELLAR HOOK-ASSOCIATED PROTEIN 1"/>
    <property type="match status" value="1"/>
</dbReference>
<evidence type="ECO:0000259" key="7">
    <source>
        <dbReference type="Pfam" id="PF00460"/>
    </source>
</evidence>
<feature type="domain" description="Flagellar hook-associated protein FlgK helical" evidence="8">
    <location>
        <begin position="106"/>
        <end position="309"/>
    </location>
</feature>
<dbReference type="SUPFAM" id="SSF64518">
    <property type="entry name" value="Phase 1 flagellin"/>
    <property type="match status" value="1"/>
</dbReference>
<dbReference type="GO" id="GO:0009424">
    <property type="term" value="C:bacterial-type flagellum hook"/>
    <property type="evidence" value="ECO:0007669"/>
    <property type="project" value="InterPro"/>
</dbReference>
<dbReference type="GO" id="GO:0044780">
    <property type="term" value="P:bacterial-type flagellum assembly"/>
    <property type="evidence" value="ECO:0007669"/>
    <property type="project" value="InterPro"/>
</dbReference>
<keyword evidence="6" id="KW-0975">Bacterial flagellum</keyword>
<evidence type="ECO:0000313" key="9">
    <source>
        <dbReference type="EMBL" id="SFN85491.1"/>
    </source>
</evidence>
<dbReference type="Pfam" id="PF22638">
    <property type="entry name" value="FlgK_D1"/>
    <property type="match status" value="1"/>
</dbReference>
<evidence type="ECO:0000256" key="2">
    <source>
        <dbReference type="ARBA" id="ARBA00004613"/>
    </source>
</evidence>
<dbReference type="Proteomes" id="UP000199236">
    <property type="component" value="Unassembled WGS sequence"/>
</dbReference>
<evidence type="ECO:0000256" key="1">
    <source>
        <dbReference type="ARBA" id="ARBA00004117"/>
    </source>
</evidence>
<gene>
    <name evidence="9" type="ORF">SAMN04488056_102212</name>
</gene>
<dbReference type="Pfam" id="PF00460">
    <property type="entry name" value="Flg_bb_rod"/>
    <property type="match status" value="1"/>
</dbReference>
<dbReference type="AlphaFoldDB" id="A0A1I5CFT1"/>
<proteinExistence type="inferred from homology"/>
<dbReference type="EMBL" id="FOVR01000002">
    <property type="protein sequence ID" value="SFN85491.1"/>
    <property type="molecule type" value="Genomic_DNA"/>
</dbReference>
<dbReference type="GO" id="GO:0005198">
    <property type="term" value="F:structural molecule activity"/>
    <property type="evidence" value="ECO:0007669"/>
    <property type="project" value="InterPro"/>
</dbReference>
<evidence type="ECO:0000256" key="3">
    <source>
        <dbReference type="ARBA" id="ARBA00009677"/>
    </source>
</evidence>
<evidence type="ECO:0000313" key="10">
    <source>
        <dbReference type="Proteomes" id="UP000199236"/>
    </source>
</evidence>
<sequence length="452" mass="46175">MTSLNVARYIASSSLGATQVQVSVTANNIANADTEGYTVKSASASSRAYEGVGGGVSVDGVSSSVSKYLLTDLLEATSGAASATKTAEYLSELQSSLGTLEDQTGAGTSLGSTIADFEEALTQLATTPESTALANNAVTALEDLTSQIRDTASDLQGMVDKADQEIAASVDDVNEVLETIDELNDLIRTEKAAGNSTANLEDQLNSALTDLSGTLDIKTFPSADGTTKVYTTTGQILVGSTAHLLSTGLDAEGQTTISVNGSDITSRLNGGNSKIGALLELRDETLPEYQAALDEMATTMITTLNGVAGLSGDILTGTSASDIAVETTVKDDPTTLLGTGNGATTANNLLDALQGDTSFSAAGKLSAGDRTFSEYATEILSAAVSDAQSASTSLNAAEADMTAATDAISSAYGVNVDEETARLSELEQLYSIASTILSTLQEMFDDLQAAVS</sequence>
<dbReference type="NCBIfam" id="TIGR02492">
    <property type="entry name" value="flgK_ends"/>
    <property type="match status" value="1"/>
</dbReference>
<evidence type="ECO:0000259" key="8">
    <source>
        <dbReference type="Pfam" id="PF22638"/>
    </source>
</evidence>
<keyword evidence="9" id="KW-0282">Flagellum</keyword>
<name>A0A1I5CFT1_9HYPH</name>
<dbReference type="PANTHER" id="PTHR30033">
    <property type="entry name" value="FLAGELLAR HOOK-ASSOCIATED PROTEIN 1"/>
    <property type="match status" value="1"/>
</dbReference>
<organism evidence="9 10">
    <name type="scientific">Cohaesibacter marisflavi</name>
    <dbReference type="NCBI Taxonomy" id="655353"/>
    <lineage>
        <taxon>Bacteria</taxon>
        <taxon>Pseudomonadati</taxon>
        <taxon>Pseudomonadota</taxon>
        <taxon>Alphaproteobacteria</taxon>
        <taxon>Hyphomicrobiales</taxon>
        <taxon>Cohaesibacteraceae</taxon>
    </lineage>
</organism>
<protein>
    <recommendedName>
        <fullName evidence="4">Flagellar hook-associated protein 1</fullName>
    </recommendedName>
</protein>
<dbReference type="GO" id="GO:0005576">
    <property type="term" value="C:extracellular region"/>
    <property type="evidence" value="ECO:0007669"/>
    <property type="project" value="UniProtKB-SubCell"/>
</dbReference>
<keyword evidence="9" id="KW-0969">Cilium</keyword>